<dbReference type="RefSeq" id="WP_141638078.1">
    <property type="nucleotide sequence ID" value="NZ_VIGB01000003.1"/>
</dbReference>
<dbReference type="PANTHER" id="PTHR35526">
    <property type="entry name" value="ANTI-SIGMA-F FACTOR RSBW-RELATED"/>
    <property type="match status" value="1"/>
</dbReference>
<sequence length="110" mass="12089">MADALPDHCPTQLSYELRLLTTELVTNAIRHGADPDEDELIELSFWTADGHYWLAVSDPSPTHPTLKRPAPDTETGRGLLLVESLSDAWGVKSRPTRGKSVIAGIRLSQN</sequence>
<keyword evidence="4" id="KW-1185">Reference proteome</keyword>
<dbReference type="AlphaFoldDB" id="A0A540WFP0"/>
<evidence type="ECO:0000313" key="4">
    <source>
        <dbReference type="Proteomes" id="UP000319103"/>
    </source>
</evidence>
<proteinExistence type="predicted"/>
<feature type="domain" description="Histidine kinase/HSP90-like ATPase" evidence="2">
    <location>
        <begin position="8"/>
        <end position="99"/>
    </location>
</feature>
<accession>A0A540WFP0</accession>
<dbReference type="SUPFAM" id="SSF55874">
    <property type="entry name" value="ATPase domain of HSP90 chaperone/DNA topoisomerase II/histidine kinase"/>
    <property type="match status" value="1"/>
</dbReference>
<comment type="caution">
    <text evidence="3">The sequence shown here is derived from an EMBL/GenBank/DDBJ whole genome shotgun (WGS) entry which is preliminary data.</text>
</comment>
<dbReference type="OrthoDB" id="3872248at2"/>
<reference evidence="3 4" key="1">
    <citation type="submission" date="2019-06" db="EMBL/GenBank/DDBJ databases">
        <title>Description of Kitasatospora acidophila sp. nov. isolated from pine grove soil, and reclassification of Streptomyces novaecaesareae to Kitasatospora novaeceasareae comb. nov.</title>
        <authorList>
            <person name="Kim M.J."/>
        </authorList>
    </citation>
    <scope>NUCLEOTIDE SEQUENCE [LARGE SCALE GENOMIC DNA]</scope>
    <source>
        <strain evidence="3 4">MMS16-CNU292</strain>
    </source>
</reference>
<dbReference type="CDD" id="cd16936">
    <property type="entry name" value="HATPase_RsbW-like"/>
    <property type="match status" value="1"/>
</dbReference>
<gene>
    <name evidence="3" type="ORF">E6W39_32335</name>
</gene>
<evidence type="ECO:0000313" key="3">
    <source>
        <dbReference type="EMBL" id="TQF07707.1"/>
    </source>
</evidence>
<dbReference type="InterPro" id="IPR003594">
    <property type="entry name" value="HATPase_dom"/>
</dbReference>
<keyword evidence="1" id="KW-0723">Serine/threonine-protein kinase</keyword>
<dbReference type="GO" id="GO:0005524">
    <property type="term" value="F:ATP binding"/>
    <property type="evidence" value="ECO:0007669"/>
    <property type="project" value="UniProtKB-KW"/>
</dbReference>
<evidence type="ECO:0000256" key="1">
    <source>
        <dbReference type="ARBA" id="ARBA00022527"/>
    </source>
</evidence>
<dbReference type="GO" id="GO:0004674">
    <property type="term" value="F:protein serine/threonine kinase activity"/>
    <property type="evidence" value="ECO:0007669"/>
    <property type="project" value="UniProtKB-KW"/>
</dbReference>
<keyword evidence="1" id="KW-0808">Transferase</keyword>
<dbReference type="PANTHER" id="PTHR35526:SF3">
    <property type="entry name" value="ANTI-SIGMA-F FACTOR RSBW"/>
    <property type="match status" value="1"/>
</dbReference>
<protein>
    <submittedName>
        <fullName evidence="3">ATP-binding protein</fullName>
    </submittedName>
</protein>
<dbReference type="Gene3D" id="3.30.565.10">
    <property type="entry name" value="Histidine kinase-like ATPase, C-terminal domain"/>
    <property type="match status" value="1"/>
</dbReference>
<name>A0A540WFP0_9ACTN</name>
<organism evidence="3 4">
    <name type="scientific">Kitasatospora acidiphila</name>
    <dbReference type="NCBI Taxonomy" id="2567942"/>
    <lineage>
        <taxon>Bacteria</taxon>
        <taxon>Bacillati</taxon>
        <taxon>Actinomycetota</taxon>
        <taxon>Actinomycetes</taxon>
        <taxon>Kitasatosporales</taxon>
        <taxon>Streptomycetaceae</taxon>
        <taxon>Kitasatospora</taxon>
    </lineage>
</organism>
<evidence type="ECO:0000259" key="2">
    <source>
        <dbReference type="Pfam" id="PF13581"/>
    </source>
</evidence>
<keyword evidence="3" id="KW-0067">ATP-binding</keyword>
<keyword evidence="3" id="KW-0547">Nucleotide-binding</keyword>
<dbReference type="Pfam" id="PF13581">
    <property type="entry name" value="HATPase_c_2"/>
    <property type="match status" value="1"/>
</dbReference>
<keyword evidence="1" id="KW-0418">Kinase</keyword>
<dbReference type="InterPro" id="IPR050267">
    <property type="entry name" value="Anti-sigma-factor_SerPK"/>
</dbReference>
<dbReference type="InterPro" id="IPR036890">
    <property type="entry name" value="HATPase_C_sf"/>
</dbReference>
<dbReference type="EMBL" id="VIGB01000003">
    <property type="protein sequence ID" value="TQF07707.1"/>
    <property type="molecule type" value="Genomic_DNA"/>
</dbReference>
<dbReference type="Proteomes" id="UP000319103">
    <property type="component" value="Unassembled WGS sequence"/>
</dbReference>